<sequence length="419" mass="47863">MDNIGIIKTLKFKNNAISLVVPVSLTENVTGYNVLAQVLKRGTKSFHSSSEIARYLQDMYGANFDIMLSKIGNKLFVIFYVSFMDNRFTLYKEDLWDKAIHLLDELIYHPLLKEDDFDDEIIAQEILNHRLYIESIYDDKGHYSMNRVMELGLNDSYRIPEYGTIEELDGIDRKALIGLWENLKEKEAFCYASGNIRSEEEVLEKVSSLKILGNSKNGHELTALEERSFNRECGEVFEQMKINQGKISLLYNTNNSIFNGDYFALVLFNSIFGGGAHSKLFNEVRENHSLAYSIYSSFDKFAGVLTIGAGTDFKNFRKARALIDEELNKMRIGEFSQEDIEVARTKVISSLNAMSDSIFNTTNYLIALRVFGIDYTINQVIEELKKVTKERIMKVAADLEFICAHYLEGEAKDGEHEGA</sequence>
<protein>
    <submittedName>
        <fullName evidence="2">Insulinase family protein</fullName>
    </submittedName>
</protein>
<dbReference type="InterPro" id="IPR007863">
    <property type="entry name" value="Peptidase_M16_C"/>
</dbReference>
<reference evidence="2" key="1">
    <citation type="submission" date="2021-03" db="EMBL/GenBank/DDBJ databases">
        <title>Proteiniclasticum marinus sp. nov., isolated from tidal flat sediment.</title>
        <authorList>
            <person name="Namirimu T."/>
            <person name="Yang J.-A."/>
            <person name="Yang S.-H."/>
            <person name="Kim Y.-J."/>
            <person name="Kwon K.K."/>
        </authorList>
    </citation>
    <scope>NUCLEOTIDE SEQUENCE</scope>
    <source>
        <strain evidence="2">SCR006</strain>
    </source>
</reference>
<dbReference type="Pfam" id="PF05193">
    <property type="entry name" value="Peptidase_M16_C"/>
    <property type="match status" value="1"/>
</dbReference>
<dbReference type="AlphaFoldDB" id="A0A939H961"/>
<feature type="domain" description="Peptidase M16 C-terminal" evidence="1">
    <location>
        <begin position="190"/>
        <end position="346"/>
    </location>
</feature>
<dbReference type="SUPFAM" id="SSF63411">
    <property type="entry name" value="LuxS/MPP-like metallohydrolase"/>
    <property type="match status" value="2"/>
</dbReference>
<dbReference type="GO" id="GO:0046872">
    <property type="term" value="F:metal ion binding"/>
    <property type="evidence" value="ECO:0007669"/>
    <property type="project" value="InterPro"/>
</dbReference>
<dbReference type="EMBL" id="JAFNJU010000001">
    <property type="protein sequence ID" value="MBO1263771.1"/>
    <property type="molecule type" value="Genomic_DNA"/>
</dbReference>
<dbReference type="Proteomes" id="UP000664218">
    <property type="component" value="Unassembled WGS sequence"/>
</dbReference>
<evidence type="ECO:0000259" key="1">
    <source>
        <dbReference type="Pfam" id="PF05193"/>
    </source>
</evidence>
<name>A0A939H961_9CLOT</name>
<evidence type="ECO:0000313" key="3">
    <source>
        <dbReference type="Proteomes" id="UP000664218"/>
    </source>
</evidence>
<dbReference type="NCBIfam" id="NF047422">
    <property type="entry name" value="YfmF_fam"/>
    <property type="match status" value="1"/>
</dbReference>
<evidence type="ECO:0000313" key="2">
    <source>
        <dbReference type="EMBL" id="MBO1263771.1"/>
    </source>
</evidence>
<keyword evidence="3" id="KW-1185">Reference proteome</keyword>
<dbReference type="RefSeq" id="WP_207598276.1">
    <property type="nucleotide sequence ID" value="NZ_JAFNJU010000001.1"/>
</dbReference>
<gene>
    <name evidence="2" type="ORF">J3A84_01770</name>
</gene>
<organism evidence="2 3">
    <name type="scientific">Proteiniclasticum aestuarii</name>
    <dbReference type="NCBI Taxonomy" id="2817862"/>
    <lineage>
        <taxon>Bacteria</taxon>
        <taxon>Bacillati</taxon>
        <taxon>Bacillota</taxon>
        <taxon>Clostridia</taxon>
        <taxon>Eubacteriales</taxon>
        <taxon>Clostridiaceae</taxon>
        <taxon>Proteiniclasticum</taxon>
    </lineage>
</organism>
<dbReference type="InterPro" id="IPR050361">
    <property type="entry name" value="MPP/UQCRC_Complex"/>
</dbReference>
<comment type="caution">
    <text evidence="2">The sequence shown here is derived from an EMBL/GenBank/DDBJ whole genome shotgun (WGS) entry which is preliminary data.</text>
</comment>
<dbReference type="InterPro" id="IPR011249">
    <property type="entry name" value="Metalloenz_LuxS/M16"/>
</dbReference>
<accession>A0A939H961</accession>
<proteinExistence type="predicted"/>
<dbReference type="PANTHER" id="PTHR11851">
    <property type="entry name" value="METALLOPROTEASE"/>
    <property type="match status" value="1"/>
</dbReference>
<dbReference type="Gene3D" id="3.30.830.10">
    <property type="entry name" value="Metalloenzyme, LuxS/M16 peptidase-like"/>
    <property type="match status" value="2"/>
</dbReference>
<dbReference type="PANTHER" id="PTHR11851:SF186">
    <property type="entry name" value="INACTIVE METALLOPROTEASE YMFF-RELATED"/>
    <property type="match status" value="1"/>
</dbReference>